<accession>A0A126PWM8</accession>
<dbReference type="OrthoDB" id="6334699at2"/>
<evidence type="ECO:0000313" key="2">
    <source>
        <dbReference type="Proteomes" id="UP000063991"/>
    </source>
</evidence>
<dbReference type="Proteomes" id="UP000063991">
    <property type="component" value="Chromosome"/>
</dbReference>
<dbReference type="Gene3D" id="3.90.190.10">
    <property type="entry name" value="Protein tyrosine phosphatase superfamily"/>
    <property type="match status" value="1"/>
</dbReference>
<proteinExistence type="predicted"/>
<dbReference type="AlphaFoldDB" id="A0A126PWM8"/>
<protein>
    <recommendedName>
        <fullName evidence="3">Tyrosine specific protein phosphatases domain-containing protein</fullName>
    </recommendedName>
</protein>
<gene>
    <name evidence="1" type="ORF">AVL55_04040</name>
</gene>
<dbReference type="EMBL" id="CP014323">
    <property type="protein sequence ID" value="AMJ97403.1"/>
    <property type="molecule type" value="Genomic_DNA"/>
</dbReference>
<organism evidence="1 2">
    <name type="scientific">Alteromonas macleodii</name>
    <name type="common">Pseudoalteromonas macleodii</name>
    <dbReference type="NCBI Taxonomy" id="28108"/>
    <lineage>
        <taxon>Bacteria</taxon>
        <taxon>Pseudomonadati</taxon>
        <taxon>Pseudomonadota</taxon>
        <taxon>Gammaproteobacteria</taxon>
        <taxon>Alteromonadales</taxon>
        <taxon>Alteromonadaceae</taxon>
        <taxon>Alteromonas/Salinimonas group</taxon>
        <taxon>Alteromonas</taxon>
    </lineage>
</organism>
<dbReference type="InterPro" id="IPR029021">
    <property type="entry name" value="Prot-tyrosine_phosphatase-like"/>
</dbReference>
<reference evidence="1 2" key="1">
    <citation type="submission" date="2015-12" db="EMBL/GenBank/DDBJ databases">
        <authorList>
            <person name="Shamseldin A."/>
            <person name="Moawad H."/>
            <person name="Abd El-Rahim W.M."/>
            <person name="Sadowsky M.J."/>
        </authorList>
    </citation>
    <scope>NUCLEOTIDE SEQUENCE [LARGE SCALE GENOMIC DNA]</scope>
    <source>
        <strain evidence="1 2">D7</strain>
    </source>
</reference>
<name>A0A126PWM8_ALTMA</name>
<dbReference type="SUPFAM" id="SSF52799">
    <property type="entry name" value="(Phosphotyrosine protein) phosphatases II"/>
    <property type="match status" value="1"/>
</dbReference>
<evidence type="ECO:0000313" key="1">
    <source>
        <dbReference type="EMBL" id="AMJ97403.1"/>
    </source>
</evidence>
<dbReference type="RefSeq" id="WP_061094324.1">
    <property type="nucleotide sequence ID" value="NZ_CP014323.1"/>
</dbReference>
<evidence type="ECO:0008006" key="3">
    <source>
        <dbReference type="Google" id="ProtNLM"/>
    </source>
</evidence>
<sequence length="175" mass="19434">MLTNKQDAEKKENSTTLTPGIAWFSLHAGQICLGKKPVESDFERLKSLGVTHIATVQTSEEHAPVIRDNSVAAGLEWLWVPFVHPSSESPTEDTHLHQYLHELSQMLTEGAKIYLHCDGSQHRCSLLFYALCHYCRVPSNSAYNALHSFGASAANNLKRSELTWAAELGHIAPKI</sequence>